<organism evidence="4 5">
    <name type="scientific">Aquirufa regiilacus</name>
    <dbReference type="NCBI Taxonomy" id="3024868"/>
    <lineage>
        <taxon>Bacteria</taxon>
        <taxon>Pseudomonadati</taxon>
        <taxon>Bacteroidota</taxon>
        <taxon>Cytophagia</taxon>
        <taxon>Cytophagales</taxon>
        <taxon>Flectobacillaceae</taxon>
        <taxon>Aquirufa</taxon>
    </lineage>
</organism>
<dbReference type="Pfam" id="PF13884">
    <property type="entry name" value="Peptidase_S74"/>
    <property type="match status" value="1"/>
</dbReference>
<dbReference type="InterPro" id="IPR051577">
    <property type="entry name" value="MRF-like"/>
</dbReference>
<name>A0ABU3TR15_9BACT</name>
<evidence type="ECO:0000256" key="1">
    <source>
        <dbReference type="SAM" id="Coils"/>
    </source>
</evidence>
<accession>A0ABU3TR15</accession>
<dbReference type="EMBL" id="JAVNWW010000001">
    <property type="protein sequence ID" value="MDU0808300.1"/>
    <property type="molecule type" value="Genomic_DNA"/>
</dbReference>
<evidence type="ECO:0000313" key="5">
    <source>
        <dbReference type="Proteomes" id="UP001249959"/>
    </source>
</evidence>
<reference evidence="4 5" key="1">
    <citation type="submission" date="2023-09" db="EMBL/GenBank/DDBJ databases">
        <title>Aquirufa genomes.</title>
        <authorList>
            <person name="Pitt A."/>
        </authorList>
    </citation>
    <scope>NUCLEOTIDE SEQUENCE [LARGE SCALE GENOMIC DNA]</scope>
    <source>
        <strain evidence="4 5">LEOWEIH-7C</strain>
    </source>
</reference>
<feature type="domain" description="Peptidase S74" evidence="3">
    <location>
        <begin position="311"/>
        <end position="483"/>
    </location>
</feature>
<feature type="coiled-coil region" evidence="1">
    <location>
        <begin position="469"/>
        <end position="507"/>
    </location>
</feature>
<dbReference type="Proteomes" id="UP001249959">
    <property type="component" value="Unassembled WGS sequence"/>
</dbReference>
<keyword evidence="1" id="KW-0175">Coiled coil</keyword>
<evidence type="ECO:0000259" key="3">
    <source>
        <dbReference type="PROSITE" id="PS51688"/>
    </source>
</evidence>
<dbReference type="PANTHER" id="PTHR13029">
    <property type="match status" value="1"/>
</dbReference>
<dbReference type="InterPro" id="IPR030392">
    <property type="entry name" value="S74_ICA"/>
</dbReference>
<comment type="caution">
    <text evidence="4">The sequence shown here is derived from an EMBL/GenBank/DDBJ whole genome shotgun (WGS) entry which is preliminary data.</text>
</comment>
<evidence type="ECO:0000313" key="4">
    <source>
        <dbReference type="EMBL" id="MDU0808300.1"/>
    </source>
</evidence>
<feature type="chain" id="PRO_5045216179" evidence="2">
    <location>
        <begin position="17"/>
        <end position="509"/>
    </location>
</feature>
<protein>
    <submittedName>
        <fullName evidence="4">Tail fiber domain-containing protein</fullName>
    </submittedName>
</protein>
<evidence type="ECO:0000256" key="2">
    <source>
        <dbReference type="SAM" id="SignalP"/>
    </source>
</evidence>
<gene>
    <name evidence="4" type="ORF">PQG45_04540</name>
</gene>
<dbReference type="PROSITE" id="PS51688">
    <property type="entry name" value="ICA"/>
    <property type="match status" value="1"/>
</dbReference>
<dbReference type="RefSeq" id="WP_315575388.1">
    <property type="nucleotide sequence ID" value="NZ_JARDXH010000002.1"/>
</dbReference>
<keyword evidence="2" id="KW-0732">Signal</keyword>
<proteinExistence type="predicted"/>
<feature type="signal peptide" evidence="2">
    <location>
        <begin position="1"/>
        <end position="16"/>
    </location>
</feature>
<sequence>MNKIVFFLLISFAALSQTGIGTTTPNASAKLEVYATDKGFLPPRVALSATNATSPITSPANGLLVYNTATAGTSPNNVTPGFYFYNGSSWVKLIGASDNAANVTGTVAVANGGTGTTTGSITGTGALTFTAGGSNQNVTLSPSGSGYTILNNSIGIGTTTPIDRLDVRSAMSVNEIKFRGTDGGDDSDPYRLRKFKIGNSNELQLHLNDDTDERFTIYGNSCLYGGCAEYSPTLYHYFRSDGDVYHAGKVGIGTTSPLVPLHVTSSVNQYVNVYGYLNQNQAQGAYTANTYVAYSIQADQRIRAPEFNAISDVRIKKGIAMLHSGKQLSDLNRLKVVNYAYVDQLANGTKQKTGFIAQEVEKVNPQFVNQSTDFIPSVFALAKSTSVENEKLKITTEKPHGFAKGDEVKFFVEGKKEVIKTIESVDDSQNFIVKGWNEPTINLFIYGKKVSDFRAIDFDQITALSVAAIQELSKQVDQLKLENEKLNKKTQVKQANLEKRLRLLESKLK</sequence>
<keyword evidence="5" id="KW-1185">Reference proteome</keyword>
<dbReference type="PANTHER" id="PTHR13029:SF18">
    <property type="entry name" value="MYELIN REGULATORY FACTOR HOMOLOG 1"/>
    <property type="match status" value="1"/>
</dbReference>